<dbReference type="Proteomes" id="UP000621210">
    <property type="component" value="Unassembled WGS sequence"/>
</dbReference>
<gene>
    <name evidence="5" type="ORF">H0H10_31620</name>
</gene>
<dbReference type="InterPro" id="IPR036388">
    <property type="entry name" value="WH-like_DNA-bd_sf"/>
</dbReference>
<dbReference type="Gene3D" id="1.20.120.530">
    <property type="entry name" value="GntR ligand-binding domain-like"/>
    <property type="match status" value="1"/>
</dbReference>
<dbReference type="PROSITE" id="PS50949">
    <property type="entry name" value="HTH_GNTR"/>
    <property type="match status" value="1"/>
</dbReference>
<dbReference type="PRINTS" id="PR00035">
    <property type="entry name" value="HTHGNTR"/>
</dbReference>
<evidence type="ECO:0000256" key="1">
    <source>
        <dbReference type="ARBA" id="ARBA00023015"/>
    </source>
</evidence>
<dbReference type="Gene3D" id="1.10.10.10">
    <property type="entry name" value="Winged helix-like DNA-binding domain superfamily/Winged helix DNA-binding domain"/>
    <property type="match status" value="1"/>
</dbReference>
<evidence type="ECO:0000313" key="5">
    <source>
        <dbReference type="EMBL" id="MBD0423653.1"/>
    </source>
</evidence>
<reference evidence="5" key="1">
    <citation type="submission" date="2020-09" db="EMBL/GenBank/DDBJ databases">
        <title>Streptomyces grisecoloratus sp. nov., isolated from cotton soil.</title>
        <authorList>
            <person name="Xing L."/>
        </authorList>
    </citation>
    <scope>NUCLEOTIDE SEQUENCE</scope>
    <source>
        <strain evidence="5">TRM S81-3</strain>
    </source>
</reference>
<dbReference type="InterPro" id="IPR000524">
    <property type="entry name" value="Tscrpt_reg_HTH_GntR"/>
</dbReference>
<dbReference type="PANTHER" id="PTHR43537">
    <property type="entry name" value="TRANSCRIPTIONAL REGULATOR, GNTR FAMILY"/>
    <property type="match status" value="1"/>
</dbReference>
<evidence type="ECO:0000256" key="2">
    <source>
        <dbReference type="ARBA" id="ARBA00023125"/>
    </source>
</evidence>
<dbReference type="SMART" id="SM00895">
    <property type="entry name" value="FCD"/>
    <property type="match status" value="1"/>
</dbReference>
<dbReference type="GO" id="GO:0003700">
    <property type="term" value="F:DNA-binding transcription factor activity"/>
    <property type="evidence" value="ECO:0007669"/>
    <property type="project" value="InterPro"/>
</dbReference>
<dbReference type="InterPro" id="IPR011711">
    <property type="entry name" value="GntR_C"/>
</dbReference>
<sequence>MIVGQIRDLIRSGSLPVGTRLPAERDLCERMNVSRLTLREALRALEVSGLIQIRAGAHGGAFVTAPDTDRAGQGLTDLLSTSGLSASQVTEARIALELGTVQHICERATEDDLRELRVLCDQAEEARELGSYTVDMSYSFHLRAVQASHNPAIGMIMGSIRDAVLMSMRAAHHEGKQGVEEHRAFVDAVGRRDAAEARRILAAHLQRTVDAVAGD</sequence>
<evidence type="ECO:0000259" key="4">
    <source>
        <dbReference type="PROSITE" id="PS50949"/>
    </source>
</evidence>
<keyword evidence="1" id="KW-0805">Transcription regulation</keyword>
<comment type="caution">
    <text evidence="5">The sequence shown here is derived from an EMBL/GenBank/DDBJ whole genome shotgun (WGS) entry which is preliminary data.</text>
</comment>
<dbReference type="SMART" id="SM00345">
    <property type="entry name" value="HTH_GNTR"/>
    <property type="match status" value="1"/>
</dbReference>
<proteinExistence type="predicted"/>
<dbReference type="SUPFAM" id="SSF48008">
    <property type="entry name" value="GntR ligand-binding domain-like"/>
    <property type="match status" value="1"/>
</dbReference>
<protein>
    <submittedName>
        <fullName evidence="5">FadR family transcriptional regulator</fullName>
    </submittedName>
</protein>
<name>A0A926QTV7_9ACTN</name>
<dbReference type="EMBL" id="JACVQF010000223">
    <property type="protein sequence ID" value="MBD0423653.1"/>
    <property type="molecule type" value="Genomic_DNA"/>
</dbReference>
<keyword evidence="6" id="KW-1185">Reference proteome</keyword>
<accession>A0A926QTV7</accession>
<keyword evidence="2" id="KW-0238">DNA-binding</keyword>
<keyword evidence="3" id="KW-0804">Transcription</keyword>
<dbReference type="CDD" id="cd07377">
    <property type="entry name" value="WHTH_GntR"/>
    <property type="match status" value="1"/>
</dbReference>
<dbReference type="Pfam" id="PF07729">
    <property type="entry name" value="FCD"/>
    <property type="match status" value="1"/>
</dbReference>
<dbReference type="InterPro" id="IPR036390">
    <property type="entry name" value="WH_DNA-bd_sf"/>
</dbReference>
<dbReference type="InterPro" id="IPR008920">
    <property type="entry name" value="TF_FadR/GntR_C"/>
</dbReference>
<dbReference type="GO" id="GO:0003677">
    <property type="term" value="F:DNA binding"/>
    <property type="evidence" value="ECO:0007669"/>
    <property type="project" value="UniProtKB-KW"/>
</dbReference>
<feature type="domain" description="HTH gntR-type" evidence="4">
    <location>
        <begin position="1"/>
        <end position="66"/>
    </location>
</feature>
<evidence type="ECO:0000313" key="6">
    <source>
        <dbReference type="Proteomes" id="UP000621210"/>
    </source>
</evidence>
<organism evidence="5 6">
    <name type="scientific">Streptomyces griseicoloratus</name>
    <dbReference type="NCBI Taxonomy" id="2752516"/>
    <lineage>
        <taxon>Bacteria</taxon>
        <taxon>Bacillati</taxon>
        <taxon>Actinomycetota</taxon>
        <taxon>Actinomycetes</taxon>
        <taxon>Kitasatosporales</taxon>
        <taxon>Streptomycetaceae</taxon>
        <taxon>Streptomyces</taxon>
    </lineage>
</organism>
<dbReference type="Pfam" id="PF00392">
    <property type="entry name" value="GntR"/>
    <property type="match status" value="1"/>
</dbReference>
<dbReference type="PANTHER" id="PTHR43537:SF5">
    <property type="entry name" value="UXU OPERON TRANSCRIPTIONAL REGULATOR"/>
    <property type="match status" value="1"/>
</dbReference>
<reference evidence="5" key="2">
    <citation type="submission" date="2020-09" db="EMBL/GenBank/DDBJ databases">
        <authorList>
            <person name="Luo X."/>
        </authorList>
    </citation>
    <scope>NUCLEOTIDE SEQUENCE</scope>
    <source>
        <strain evidence="5">TRM S81-3</strain>
    </source>
</reference>
<dbReference type="SUPFAM" id="SSF46785">
    <property type="entry name" value="Winged helix' DNA-binding domain"/>
    <property type="match status" value="1"/>
</dbReference>
<evidence type="ECO:0000256" key="3">
    <source>
        <dbReference type="ARBA" id="ARBA00023163"/>
    </source>
</evidence>
<dbReference type="AlphaFoldDB" id="A0A926QTV7"/>